<reference evidence="1 2" key="1">
    <citation type="journal article" date="2007" name="Nature">
        <title>Evolution of genes and genomes on the Drosophila phylogeny.</title>
        <authorList>
            <consortium name="Drosophila 12 Genomes Consortium"/>
            <person name="Clark A.G."/>
            <person name="Eisen M.B."/>
            <person name="Smith D.R."/>
            <person name="Bergman C.M."/>
            <person name="Oliver B."/>
            <person name="Markow T.A."/>
            <person name="Kaufman T.C."/>
            <person name="Kellis M."/>
            <person name="Gelbart W."/>
            <person name="Iyer V.N."/>
            <person name="Pollard D.A."/>
            <person name="Sackton T.B."/>
            <person name="Larracuente A.M."/>
            <person name="Singh N.D."/>
            <person name="Abad J.P."/>
            <person name="Abt D.N."/>
            <person name="Adryan B."/>
            <person name="Aguade M."/>
            <person name="Akashi H."/>
            <person name="Anderson W.W."/>
            <person name="Aquadro C.F."/>
            <person name="Ardell D.H."/>
            <person name="Arguello R."/>
            <person name="Artieri C.G."/>
            <person name="Barbash D.A."/>
            <person name="Barker D."/>
            <person name="Barsanti P."/>
            <person name="Batterham P."/>
            <person name="Batzoglou S."/>
            <person name="Begun D."/>
            <person name="Bhutkar A."/>
            <person name="Blanco E."/>
            <person name="Bosak S.A."/>
            <person name="Bradley R.K."/>
            <person name="Brand A.D."/>
            <person name="Brent M.R."/>
            <person name="Brooks A.N."/>
            <person name="Brown R.H."/>
            <person name="Butlin R.K."/>
            <person name="Caggese C."/>
            <person name="Calvi B.R."/>
            <person name="Bernardo de Carvalho A."/>
            <person name="Caspi A."/>
            <person name="Castrezana S."/>
            <person name="Celniker S.E."/>
            <person name="Chang J.L."/>
            <person name="Chapple C."/>
            <person name="Chatterji S."/>
            <person name="Chinwalla A."/>
            <person name="Civetta A."/>
            <person name="Clifton S.W."/>
            <person name="Comeron J.M."/>
            <person name="Costello J.C."/>
            <person name="Coyne J.A."/>
            <person name="Daub J."/>
            <person name="David R.G."/>
            <person name="Delcher A.L."/>
            <person name="Delehaunty K."/>
            <person name="Do C.B."/>
            <person name="Ebling H."/>
            <person name="Edwards K."/>
            <person name="Eickbush T."/>
            <person name="Evans J.D."/>
            <person name="Filipski A."/>
            <person name="Findeiss S."/>
            <person name="Freyhult E."/>
            <person name="Fulton L."/>
            <person name="Fulton R."/>
            <person name="Garcia A.C."/>
            <person name="Gardiner A."/>
            <person name="Garfield D.A."/>
            <person name="Garvin B.E."/>
            <person name="Gibson G."/>
            <person name="Gilbert D."/>
            <person name="Gnerre S."/>
            <person name="Godfrey J."/>
            <person name="Good R."/>
            <person name="Gotea V."/>
            <person name="Gravely B."/>
            <person name="Greenberg A.J."/>
            <person name="Griffiths-Jones S."/>
            <person name="Gross S."/>
            <person name="Guigo R."/>
            <person name="Gustafson E.A."/>
            <person name="Haerty W."/>
            <person name="Hahn M.W."/>
            <person name="Halligan D.L."/>
            <person name="Halpern A.L."/>
            <person name="Halter G.M."/>
            <person name="Han M.V."/>
            <person name="Heger A."/>
            <person name="Hillier L."/>
            <person name="Hinrichs A.S."/>
            <person name="Holmes I."/>
            <person name="Hoskins R.A."/>
            <person name="Hubisz M.J."/>
            <person name="Hultmark D."/>
            <person name="Huntley M.A."/>
            <person name="Jaffe D.B."/>
            <person name="Jagadeeshan S."/>
            <person name="Jeck W.R."/>
            <person name="Johnson J."/>
            <person name="Jones C.D."/>
            <person name="Jordan W.C."/>
            <person name="Karpen G.H."/>
            <person name="Kataoka E."/>
            <person name="Keightley P.D."/>
            <person name="Kheradpour P."/>
            <person name="Kirkness E.F."/>
            <person name="Koerich L.B."/>
            <person name="Kristiansen K."/>
            <person name="Kudrna D."/>
            <person name="Kulathinal R.J."/>
            <person name="Kumar S."/>
            <person name="Kwok R."/>
            <person name="Lander E."/>
            <person name="Langley C.H."/>
            <person name="Lapoint R."/>
            <person name="Lazzaro B.P."/>
            <person name="Lee S.J."/>
            <person name="Levesque L."/>
            <person name="Li R."/>
            <person name="Lin C.F."/>
            <person name="Lin M.F."/>
            <person name="Lindblad-Toh K."/>
            <person name="Llopart A."/>
            <person name="Long M."/>
            <person name="Low L."/>
            <person name="Lozovsky E."/>
            <person name="Lu J."/>
            <person name="Luo M."/>
            <person name="Machado C.A."/>
            <person name="Makalowski W."/>
            <person name="Marzo M."/>
            <person name="Matsuda M."/>
            <person name="Matzkin L."/>
            <person name="McAllister B."/>
            <person name="McBride C.S."/>
            <person name="McKernan B."/>
            <person name="McKernan K."/>
            <person name="Mendez-Lago M."/>
            <person name="Minx P."/>
            <person name="Mollenhauer M.U."/>
            <person name="Montooth K."/>
            <person name="Mount S.M."/>
            <person name="Mu X."/>
            <person name="Myers E."/>
            <person name="Negre B."/>
            <person name="Newfeld S."/>
            <person name="Nielsen R."/>
            <person name="Noor M.A."/>
            <person name="O'Grady P."/>
            <person name="Pachter L."/>
            <person name="Papaceit M."/>
            <person name="Parisi M.J."/>
            <person name="Parisi M."/>
            <person name="Parts L."/>
            <person name="Pedersen J.S."/>
            <person name="Pesole G."/>
            <person name="Phillippy A.M."/>
            <person name="Ponting C.P."/>
            <person name="Pop M."/>
            <person name="Porcelli D."/>
            <person name="Powell J.R."/>
            <person name="Prohaska S."/>
            <person name="Pruitt K."/>
            <person name="Puig M."/>
            <person name="Quesneville H."/>
            <person name="Ram K.R."/>
            <person name="Rand D."/>
            <person name="Rasmussen M.D."/>
            <person name="Reed L.K."/>
            <person name="Reenan R."/>
            <person name="Reily A."/>
            <person name="Remington K.A."/>
            <person name="Rieger T.T."/>
            <person name="Ritchie M.G."/>
            <person name="Robin C."/>
            <person name="Rogers Y.H."/>
            <person name="Rohde C."/>
            <person name="Rozas J."/>
            <person name="Rubenfield M.J."/>
            <person name="Ruiz A."/>
            <person name="Russo S."/>
            <person name="Salzberg S.L."/>
            <person name="Sanchez-Gracia A."/>
            <person name="Saranga D.J."/>
            <person name="Sato H."/>
            <person name="Schaeffer S.W."/>
            <person name="Schatz M.C."/>
            <person name="Schlenke T."/>
            <person name="Schwartz R."/>
            <person name="Segarra C."/>
            <person name="Singh R.S."/>
            <person name="Sirot L."/>
            <person name="Sirota M."/>
            <person name="Sisneros N.B."/>
            <person name="Smith C.D."/>
            <person name="Smith T.F."/>
            <person name="Spieth J."/>
            <person name="Stage D.E."/>
            <person name="Stark A."/>
            <person name="Stephan W."/>
            <person name="Strausberg R.L."/>
            <person name="Strempel S."/>
            <person name="Sturgill D."/>
            <person name="Sutton G."/>
            <person name="Sutton G.G."/>
            <person name="Tao W."/>
            <person name="Teichmann S."/>
            <person name="Tobari Y.N."/>
            <person name="Tomimura Y."/>
            <person name="Tsolas J.M."/>
            <person name="Valente V.L."/>
            <person name="Venter E."/>
            <person name="Venter J.C."/>
            <person name="Vicario S."/>
            <person name="Vieira F.G."/>
            <person name="Vilella A.J."/>
            <person name="Villasante A."/>
            <person name="Walenz B."/>
            <person name="Wang J."/>
            <person name="Wasserman M."/>
            <person name="Watts T."/>
            <person name="Wilson D."/>
            <person name="Wilson R.K."/>
            <person name="Wing R.A."/>
            <person name="Wolfner M.F."/>
            <person name="Wong A."/>
            <person name="Wong G.K."/>
            <person name="Wu C.I."/>
            <person name="Wu G."/>
            <person name="Yamamoto D."/>
            <person name="Yang H.P."/>
            <person name="Yang S.P."/>
            <person name="Yorke J.A."/>
            <person name="Yoshida K."/>
            <person name="Zdobnov E."/>
            <person name="Zhang P."/>
            <person name="Zhang Y."/>
            <person name="Zimin A.V."/>
            <person name="Baldwin J."/>
            <person name="Abdouelleil A."/>
            <person name="Abdulkadir J."/>
            <person name="Abebe A."/>
            <person name="Abera B."/>
            <person name="Abreu J."/>
            <person name="Acer S.C."/>
            <person name="Aftuck L."/>
            <person name="Alexander A."/>
            <person name="An P."/>
            <person name="Anderson E."/>
            <person name="Anderson S."/>
            <person name="Arachi H."/>
            <person name="Azer M."/>
            <person name="Bachantsang P."/>
            <person name="Barry A."/>
            <person name="Bayul T."/>
            <person name="Berlin A."/>
            <person name="Bessette D."/>
            <person name="Bloom T."/>
            <person name="Blye J."/>
            <person name="Boguslavskiy L."/>
            <person name="Bonnet C."/>
            <person name="Boukhgalter B."/>
            <person name="Bourzgui I."/>
            <person name="Brown A."/>
            <person name="Cahill P."/>
            <person name="Channer S."/>
            <person name="Cheshatsang Y."/>
            <person name="Chuda L."/>
            <person name="Citroen M."/>
            <person name="Collymore A."/>
            <person name="Cooke P."/>
            <person name="Costello M."/>
            <person name="D'Aco K."/>
            <person name="Daza R."/>
            <person name="De Haan G."/>
            <person name="DeGray S."/>
            <person name="DeMaso C."/>
            <person name="Dhargay N."/>
            <person name="Dooley K."/>
            <person name="Dooley E."/>
            <person name="Doricent M."/>
            <person name="Dorje P."/>
            <person name="Dorjee K."/>
            <person name="Dupes A."/>
            <person name="Elong R."/>
            <person name="Falk J."/>
            <person name="Farina A."/>
            <person name="Faro S."/>
            <person name="Ferguson D."/>
            <person name="Fisher S."/>
            <person name="Foley C.D."/>
            <person name="Franke A."/>
            <person name="Friedrich D."/>
            <person name="Gadbois L."/>
            <person name="Gearin G."/>
            <person name="Gearin C.R."/>
            <person name="Giannoukos G."/>
            <person name="Goode T."/>
            <person name="Graham J."/>
            <person name="Grandbois E."/>
            <person name="Grewal S."/>
            <person name="Gyaltsen K."/>
            <person name="Hafez N."/>
            <person name="Hagos B."/>
            <person name="Hall J."/>
            <person name="Henson C."/>
            <person name="Hollinger A."/>
            <person name="Honan T."/>
            <person name="Huard M.D."/>
            <person name="Hughes L."/>
            <person name="Hurhula B."/>
            <person name="Husby M.E."/>
            <person name="Kamat A."/>
            <person name="Kanga B."/>
            <person name="Kashin S."/>
            <person name="Khazanovich D."/>
            <person name="Kisner P."/>
            <person name="Lance K."/>
            <person name="Lara M."/>
            <person name="Lee W."/>
            <person name="Lennon N."/>
            <person name="Letendre F."/>
            <person name="LeVine R."/>
            <person name="Lipovsky A."/>
            <person name="Liu X."/>
            <person name="Liu J."/>
            <person name="Liu S."/>
            <person name="Lokyitsang T."/>
            <person name="Lokyitsang Y."/>
            <person name="Lubonja R."/>
            <person name="Lui A."/>
            <person name="MacDonald P."/>
            <person name="Magnisalis V."/>
            <person name="Maru K."/>
            <person name="Matthews C."/>
            <person name="McCusker W."/>
            <person name="McDonough S."/>
            <person name="Mehta T."/>
            <person name="Meldrim J."/>
            <person name="Meneus L."/>
            <person name="Mihai O."/>
            <person name="Mihalev A."/>
            <person name="Mihova T."/>
            <person name="Mittelman R."/>
            <person name="Mlenga V."/>
            <person name="Montmayeur A."/>
            <person name="Mulrain L."/>
            <person name="Navidi A."/>
            <person name="Naylor J."/>
            <person name="Negash T."/>
            <person name="Nguyen T."/>
            <person name="Nguyen N."/>
            <person name="Nicol R."/>
            <person name="Norbu C."/>
            <person name="Norbu N."/>
            <person name="Novod N."/>
            <person name="O'Neill B."/>
            <person name="Osman S."/>
            <person name="Markiewicz E."/>
            <person name="Oyono O.L."/>
            <person name="Patti C."/>
            <person name="Phunkhang P."/>
            <person name="Pierre F."/>
            <person name="Priest M."/>
            <person name="Raghuraman S."/>
            <person name="Rege F."/>
            <person name="Reyes R."/>
            <person name="Rise C."/>
            <person name="Rogov P."/>
            <person name="Ross K."/>
            <person name="Ryan E."/>
            <person name="Settipalli S."/>
            <person name="Shea T."/>
            <person name="Sherpa N."/>
            <person name="Shi L."/>
            <person name="Shih D."/>
            <person name="Sparrow T."/>
            <person name="Spaulding J."/>
            <person name="Stalker J."/>
            <person name="Stange-Thomann N."/>
            <person name="Stavropoulos S."/>
            <person name="Stone C."/>
            <person name="Strader C."/>
            <person name="Tesfaye S."/>
            <person name="Thomson T."/>
            <person name="Thoulutsang Y."/>
            <person name="Thoulutsang D."/>
            <person name="Topham K."/>
            <person name="Topping I."/>
            <person name="Tsamla T."/>
            <person name="Vassiliev H."/>
            <person name="Vo A."/>
            <person name="Wangchuk T."/>
            <person name="Wangdi T."/>
            <person name="Weiand M."/>
            <person name="Wilkinson J."/>
            <person name="Wilson A."/>
            <person name="Yadav S."/>
            <person name="Young G."/>
            <person name="Yu Q."/>
            <person name="Zembek L."/>
            <person name="Zhong D."/>
            <person name="Zimmer A."/>
            <person name="Zwirko Z."/>
            <person name="Jaffe D.B."/>
            <person name="Alvarez P."/>
            <person name="Brockman W."/>
            <person name="Butler J."/>
            <person name="Chin C."/>
            <person name="Gnerre S."/>
            <person name="Grabherr M."/>
            <person name="Kleber M."/>
            <person name="Mauceli E."/>
            <person name="MacCallum I."/>
        </authorList>
    </citation>
    <scope>NUCLEOTIDE SEQUENCE [LARGE SCALE GENOMIC DNA]</scope>
    <source>
        <strain evidence="2">Tucson 15287-2541.00</strain>
    </source>
</reference>
<dbReference type="HOGENOM" id="CLU_1847205_0_0_1"/>
<protein>
    <submittedName>
        <fullName evidence="1">GH12471</fullName>
    </submittedName>
</protein>
<sequence length="139" mass="15677">MRHIIQTQIPMDAAQIPNRAACSQNKLTSMGPPHREGDWLELKVDLDLELKLELELKVGLELELLCWPSSQVWQLITESRVQTVTKLTILWANYDDVADFTLHLPHDCRCLDVAANGERERETDVDVDVEVESGAANAS</sequence>
<accession>B4JJE1</accession>
<name>B4JJE1_DROGR</name>
<dbReference type="Proteomes" id="UP000001070">
    <property type="component" value="Unassembled WGS sequence"/>
</dbReference>
<organism evidence="2">
    <name type="scientific">Drosophila grimshawi</name>
    <name type="common">Hawaiian fruit fly</name>
    <name type="synonym">Idiomyia grimshawi</name>
    <dbReference type="NCBI Taxonomy" id="7222"/>
    <lineage>
        <taxon>Eukaryota</taxon>
        <taxon>Metazoa</taxon>
        <taxon>Ecdysozoa</taxon>
        <taxon>Arthropoda</taxon>
        <taxon>Hexapoda</taxon>
        <taxon>Insecta</taxon>
        <taxon>Pterygota</taxon>
        <taxon>Neoptera</taxon>
        <taxon>Endopterygota</taxon>
        <taxon>Diptera</taxon>
        <taxon>Brachycera</taxon>
        <taxon>Muscomorpha</taxon>
        <taxon>Ephydroidea</taxon>
        <taxon>Drosophilidae</taxon>
        <taxon>Drosophila</taxon>
        <taxon>Hawaiian Drosophila</taxon>
    </lineage>
</organism>
<evidence type="ECO:0000313" key="1">
    <source>
        <dbReference type="EMBL" id="EDV99693.1"/>
    </source>
</evidence>
<dbReference type="EMBL" id="CH916370">
    <property type="protein sequence ID" value="EDV99693.1"/>
    <property type="molecule type" value="Genomic_DNA"/>
</dbReference>
<dbReference type="InParanoid" id="B4JJE1"/>
<proteinExistence type="predicted"/>
<keyword evidence="2" id="KW-1185">Reference proteome</keyword>
<evidence type="ECO:0000313" key="2">
    <source>
        <dbReference type="Proteomes" id="UP000001070"/>
    </source>
</evidence>
<gene>
    <name evidence="1" type="primary">Dgri\GH12471</name>
    <name evidence="1" type="ORF">Dgri_GH12471</name>
</gene>
<dbReference type="AlphaFoldDB" id="B4JJE1"/>